<sequence>MGEGKELPPVGPYQVQYPPQELYGNRPAGRFPPSDAAATDAVKAGQLYGGIAIIEYGRRPHPGPPCNIQFSRLFPLKQPNPPIMMGEGKELPPVGPYQVRYPP</sequence>
<comment type="caution">
    <text evidence="2">The sequence shown here is derived from an EMBL/GenBank/DDBJ whole genome shotgun (WGS) entry which is preliminary data.</text>
</comment>
<organism evidence="2 4">
    <name type="scientific">Punica granatum</name>
    <name type="common">Pomegranate</name>
    <dbReference type="NCBI Taxonomy" id="22663"/>
    <lineage>
        <taxon>Eukaryota</taxon>
        <taxon>Viridiplantae</taxon>
        <taxon>Streptophyta</taxon>
        <taxon>Embryophyta</taxon>
        <taxon>Tracheophyta</taxon>
        <taxon>Spermatophyta</taxon>
        <taxon>Magnoliopsida</taxon>
        <taxon>eudicotyledons</taxon>
        <taxon>Gunneridae</taxon>
        <taxon>Pentapetalae</taxon>
        <taxon>rosids</taxon>
        <taxon>malvids</taxon>
        <taxon>Myrtales</taxon>
        <taxon>Lythraceae</taxon>
        <taxon>Punica</taxon>
    </lineage>
</organism>
<evidence type="ECO:0000313" key="4">
    <source>
        <dbReference type="Proteomes" id="UP000197138"/>
    </source>
</evidence>
<evidence type="ECO:0000256" key="1">
    <source>
        <dbReference type="SAM" id="MobiDB-lite"/>
    </source>
</evidence>
<reference evidence="3 5" key="3">
    <citation type="submission" date="2017-11" db="EMBL/GenBank/DDBJ databases">
        <title>De-novo sequencing of pomegranate (Punica granatum L.) genome.</title>
        <authorList>
            <person name="Akparov Z."/>
            <person name="Amiraslanov A."/>
            <person name="Hajiyeva S."/>
            <person name="Abbasov M."/>
            <person name="Kaur K."/>
            <person name="Hamwieh A."/>
            <person name="Solovyev V."/>
            <person name="Salamov A."/>
            <person name="Braich B."/>
            <person name="Kosarev P."/>
            <person name="Mahmoud A."/>
            <person name="Hajiyev E."/>
            <person name="Babayeva S."/>
            <person name="Izzatullayeva V."/>
            <person name="Mammadov A."/>
            <person name="Mammadov A."/>
            <person name="Sharifova S."/>
            <person name="Ojaghi J."/>
            <person name="Eynullazada K."/>
            <person name="Bayramov B."/>
            <person name="Abdulazimova A."/>
            <person name="Shahmuradov I."/>
        </authorList>
    </citation>
    <scope>NUCLEOTIDE SEQUENCE [LARGE SCALE GENOMIC DNA]</scope>
    <source>
        <strain evidence="3">AG2017</strain>
        <strain evidence="5">cv. AG2017</strain>
        <tissue evidence="3">Leaf</tissue>
    </source>
</reference>
<keyword evidence="5" id="KW-1185">Reference proteome</keyword>
<dbReference type="AlphaFoldDB" id="A0A218WNI5"/>
<protein>
    <submittedName>
        <fullName evidence="2">Uncharacterized protein</fullName>
    </submittedName>
</protein>
<dbReference type="Proteomes" id="UP000233551">
    <property type="component" value="Unassembled WGS sequence"/>
</dbReference>
<dbReference type="EMBL" id="MTKT01003794">
    <property type="protein sequence ID" value="OWM74048.1"/>
    <property type="molecule type" value="Genomic_DNA"/>
</dbReference>
<feature type="region of interest" description="Disordered" evidence="1">
    <location>
        <begin position="81"/>
        <end position="103"/>
    </location>
</feature>
<proteinExistence type="predicted"/>
<evidence type="ECO:0000313" key="2">
    <source>
        <dbReference type="EMBL" id="OWM74048.1"/>
    </source>
</evidence>
<name>A0A218WNI5_PUNGR</name>
<dbReference type="EMBL" id="PGOL01003946">
    <property type="protein sequence ID" value="PKI38970.1"/>
    <property type="molecule type" value="Genomic_DNA"/>
</dbReference>
<gene>
    <name evidence="2" type="ORF">CDL15_Pgr008359</name>
    <name evidence="3" type="ORF">CRG98_040640</name>
</gene>
<reference evidence="4" key="1">
    <citation type="journal article" date="2017" name="Plant J.">
        <title>The pomegranate (Punica granatum L.) genome and the genomics of punicalagin biosynthesis.</title>
        <authorList>
            <person name="Qin G."/>
            <person name="Xu C."/>
            <person name="Ming R."/>
            <person name="Tang H."/>
            <person name="Guyot R."/>
            <person name="Kramer E.M."/>
            <person name="Hu Y."/>
            <person name="Yi X."/>
            <person name="Qi Y."/>
            <person name="Xu X."/>
            <person name="Gao Z."/>
            <person name="Pan H."/>
            <person name="Jian J."/>
            <person name="Tian Y."/>
            <person name="Yue Z."/>
            <person name="Xu Y."/>
        </authorList>
    </citation>
    <scope>NUCLEOTIDE SEQUENCE [LARGE SCALE GENOMIC DNA]</scope>
    <source>
        <strain evidence="4">cv. Dabenzi</strain>
    </source>
</reference>
<accession>A0A218WNI5</accession>
<dbReference type="Proteomes" id="UP000197138">
    <property type="component" value="Unassembled WGS sequence"/>
</dbReference>
<evidence type="ECO:0000313" key="5">
    <source>
        <dbReference type="Proteomes" id="UP000233551"/>
    </source>
</evidence>
<evidence type="ECO:0000313" key="3">
    <source>
        <dbReference type="EMBL" id="PKI38970.1"/>
    </source>
</evidence>
<reference evidence="2" key="2">
    <citation type="submission" date="2017-06" db="EMBL/GenBank/DDBJ databases">
        <title>The pomegranate genome and the genomics of punicalagin biosynthesis.</title>
        <authorList>
            <person name="Xu C."/>
        </authorList>
    </citation>
    <scope>NUCLEOTIDE SEQUENCE [LARGE SCALE GENOMIC DNA]</scope>
    <source>
        <tissue evidence="2">Fresh leaf</tissue>
    </source>
</reference>